<evidence type="ECO:0000313" key="6">
    <source>
        <dbReference type="EMBL" id="NMG75932.1"/>
    </source>
</evidence>
<dbReference type="PANTHER" id="PTHR23514:SF13">
    <property type="entry name" value="INNER MEMBRANE PROTEIN YBJJ"/>
    <property type="match status" value="1"/>
</dbReference>
<organism evidence="6 7">
    <name type="scientific">Aromatoleum diolicum</name>
    <dbReference type="NCBI Taxonomy" id="75796"/>
    <lineage>
        <taxon>Bacteria</taxon>
        <taxon>Pseudomonadati</taxon>
        <taxon>Pseudomonadota</taxon>
        <taxon>Betaproteobacteria</taxon>
        <taxon>Rhodocyclales</taxon>
        <taxon>Rhodocyclaceae</taxon>
        <taxon>Aromatoleum</taxon>
    </lineage>
</organism>
<keyword evidence="7" id="KW-1185">Reference proteome</keyword>
<feature type="transmembrane region" description="Helical" evidence="5">
    <location>
        <begin position="346"/>
        <end position="365"/>
    </location>
</feature>
<feature type="transmembrane region" description="Helical" evidence="5">
    <location>
        <begin position="202"/>
        <end position="225"/>
    </location>
</feature>
<gene>
    <name evidence="6" type="ORF">GPA25_14280</name>
</gene>
<evidence type="ECO:0000256" key="2">
    <source>
        <dbReference type="ARBA" id="ARBA00022692"/>
    </source>
</evidence>
<dbReference type="InterPro" id="IPR051788">
    <property type="entry name" value="MFS_Transporter"/>
</dbReference>
<dbReference type="SUPFAM" id="SSF103473">
    <property type="entry name" value="MFS general substrate transporter"/>
    <property type="match status" value="1"/>
</dbReference>
<comment type="caution">
    <text evidence="6">The sequence shown here is derived from an EMBL/GenBank/DDBJ whole genome shotgun (WGS) entry which is preliminary data.</text>
</comment>
<dbReference type="RefSeq" id="WP_169261086.1">
    <property type="nucleotide sequence ID" value="NZ_WTVQ01000023.1"/>
</dbReference>
<feature type="transmembrane region" description="Helical" evidence="5">
    <location>
        <begin position="268"/>
        <end position="285"/>
    </location>
</feature>
<dbReference type="InterPro" id="IPR011701">
    <property type="entry name" value="MFS"/>
</dbReference>
<evidence type="ECO:0000256" key="4">
    <source>
        <dbReference type="ARBA" id="ARBA00023136"/>
    </source>
</evidence>
<dbReference type="Gene3D" id="1.20.1250.20">
    <property type="entry name" value="MFS general substrate transporter like domains"/>
    <property type="match status" value="2"/>
</dbReference>
<dbReference type="Proteomes" id="UP000648984">
    <property type="component" value="Unassembled WGS sequence"/>
</dbReference>
<dbReference type="Pfam" id="PF07690">
    <property type="entry name" value="MFS_1"/>
    <property type="match status" value="1"/>
</dbReference>
<feature type="transmembrane region" description="Helical" evidence="5">
    <location>
        <begin position="137"/>
        <end position="156"/>
    </location>
</feature>
<keyword evidence="2 5" id="KW-0812">Transmembrane</keyword>
<feature type="transmembrane region" description="Helical" evidence="5">
    <location>
        <begin position="237"/>
        <end position="256"/>
    </location>
</feature>
<feature type="transmembrane region" description="Helical" evidence="5">
    <location>
        <begin position="291"/>
        <end position="314"/>
    </location>
</feature>
<feature type="transmembrane region" description="Helical" evidence="5">
    <location>
        <begin position="44"/>
        <end position="62"/>
    </location>
</feature>
<protein>
    <submittedName>
        <fullName evidence="6">MFS transporter</fullName>
    </submittedName>
</protein>
<reference evidence="6 7" key="1">
    <citation type="submission" date="2019-12" db="EMBL/GenBank/DDBJ databases">
        <title>Comparative genomics gives insights into the taxonomy of the Azoarcus-Aromatoleum group and reveals separate origins of nif in the plant-associated Azoarcus and non-plant-associated Aromatoleum sub-groups.</title>
        <authorList>
            <person name="Lafos M."/>
            <person name="Maluk M."/>
            <person name="Batista M."/>
            <person name="Junghare M."/>
            <person name="Carmona M."/>
            <person name="Faoro H."/>
            <person name="Cruz L.M."/>
            <person name="Battistoni F."/>
            <person name="De Souza E."/>
            <person name="Pedrosa F."/>
            <person name="Chen W.-M."/>
            <person name="Poole P.S."/>
            <person name="Dixon R.A."/>
            <person name="James E.K."/>
        </authorList>
    </citation>
    <scope>NUCLEOTIDE SEQUENCE [LARGE SCALE GENOMIC DNA]</scope>
    <source>
        <strain evidence="6 7">22Lin</strain>
    </source>
</reference>
<evidence type="ECO:0000256" key="5">
    <source>
        <dbReference type="SAM" id="Phobius"/>
    </source>
</evidence>
<dbReference type="EMBL" id="WTVQ01000023">
    <property type="protein sequence ID" value="NMG75932.1"/>
    <property type="molecule type" value="Genomic_DNA"/>
</dbReference>
<sequence length="387" mass="40068">MLKFLAGPLWALVTGFAALGAVGSVLMTRQPEFYHRWGLDNAEWGWALFSAGLGGVLAYPLNRWLLRRWGSRVMLHRFGTIGGIVLAAIPWLPGLAGLLVGLFAQGMIYNGVGVANNHQAAQWELRQGKRVMGRLHATFFMGSVLSAFISSVLAALGVSLPLHMAAVGLVAALLHRSAAATLHAETPAAEAPPAVHHAPESWLGLGLLFCWCTVLESGVMGWASVYLNQSLQANESLSGIGLALFAGAMACGRLFSDGLVTRHGAMPLVRAGAIACAVSLALAAWMHTLPIALLAFAATGVGLAAAAPVIFSVTGRMGGEALALVSGLGALGGLLGPLLLGRIANIVSLDWVLLTLAAVSAVIAWQARVLGDTGGKAVSLATATRSR</sequence>
<keyword evidence="3 5" id="KW-1133">Transmembrane helix</keyword>
<evidence type="ECO:0000313" key="7">
    <source>
        <dbReference type="Proteomes" id="UP000648984"/>
    </source>
</evidence>
<name>A0ABX1QEY2_9RHOO</name>
<dbReference type="PANTHER" id="PTHR23514">
    <property type="entry name" value="BYPASS OF STOP CODON PROTEIN 6"/>
    <property type="match status" value="1"/>
</dbReference>
<evidence type="ECO:0000256" key="1">
    <source>
        <dbReference type="ARBA" id="ARBA00004141"/>
    </source>
</evidence>
<accession>A0ABX1QEY2</accession>
<proteinExistence type="predicted"/>
<keyword evidence="4 5" id="KW-0472">Membrane</keyword>
<comment type="subcellular location">
    <subcellularLocation>
        <location evidence="1">Membrane</location>
        <topology evidence="1">Multi-pass membrane protein</topology>
    </subcellularLocation>
</comment>
<evidence type="ECO:0000256" key="3">
    <source>
        <dbReference type="ARBA" id="ARBA00022989"/>
    </source>
</evidence>
<feature type="transmembrane region" description="Helical" evidence="5">
    <location>
        <begin position="74"/>
        <end position="92"/>
    </location>
</feature>
<feature type="transmembrane region" description="Helical" evidence="5">
    <location>
        <begin position="321"/>
        <end position="340"/>
    </location>
</feature>
<dbReference type="InterPro" id="IPR036259">
    <property type="entry name" value="MFS_trans_sf"/>
</dbReference>